<dbReference type="GO" id="GO:0090729">
    <property type="term" value="F:toxin activity"/>
    <property type="evidence" value="ECO:0007669"/>
    <property type="project" value="UniProtKB-KW"/>
</dbReference>
<sequence length="48" mass="5051">MTTKSTVRKTANDLTEEEKQSVSALSTLASGLLSGLASNSLRKSDGCY</sequence>
<feature type="domain" description="VENN motif-containing" evidence="6">
    <location>
        <begin position="12"/>
        <end position="41"/>
    </location>
</feature>
<keyword evidence="2" id="KW-0800">Toxin</keyword>
<protein>
    <submittedName>
        <fullName evidence="7">VENN motif pre-toxin domain-containing protein</fullName>
    </submittedName>
</protein>
<evidence type="ECO:0000313" key="7">
    <source>
        <dbReference type="EMBL" id="MBW5890782.1"/>
    </source>
</evidence>
<evidence type="ECO:0000256" key="3">
    <source>
        <dbReference type="ARBA" id="ARBA00022913"/>
    </source>
</evidence>
<comment type="subcellular location">
    <subcellularLocation>
        <location evidence="1">Target cell</location>
        <location evidence="1">Target cell cytoplasm</location>
    </subcellularLocation>
</comment>
<gene>
    <name evidence="7" type="ORF">IM880_01045</name>
</gene>
<name>A0AAW4NUK8_9GAMM</name>
<evidence type="ECO:0000256" key="1">
    <source>
        <dbReference type="ARBA" id="ARBA00004219"/>
    </source>
</evidence>
<reference evidence="7" key="1">
    <citation type="journal article" date="2021" name="bioRxiv">
        <title>Identification of Pectobacterium species isolated from the soft rot of tetecho (Neobuxbaumia tetetzo), a columnar cactus, and associated metagenomics.</title>
        <authorList>
            <person name="Vargas-Peralta D."/>
            <person name="Narvaez-Barragan D.A."/>
            <person name="de Sandozequi A."/>
            <person name="Romero-Gutierrez M.F."/>
            <person name="Segovia L."/>
            <person name="Martinez-Anaya C."/>
            <person name="Alcaraz L.D."/>
            <person name="de la Torre Almaraz R."/>
        </authorList>
    </citation>
    <scope>NUCLEOTIDE SEQUENCE</scope>
    <source>
        <strain evidence="7">A3</strain>
    </source>
</reference>
<evidence type="ECO:0000259" key="6">
    <source>
        <dbReference type="Pfam" id="PF04829"/>
    </source>
</evidence>
<organism evidence="7 8">
    <name type="scientific">Pectobacterium polaris</name>
    <dbReference type="NCBI Taxonomy" id="2042057"/>
    <lineage>
        <taxon>Bacteria</taxon>
        <taxon>Pseudomonadati</taxon>
        <taxon>Pseudomonadota</taxon>
        <taxon>Gammaproteobacteria</taxon>
        <taxon>Enterobacterales</taxon>
        <taxon>Pectobacteriaceae</taxon>
        <taxon>Pectobacterium</taxon>
    </lineage>
</organism>
<reference evidence="7" key="2">
    <citation type="submission" date="2021-01" db="EMBL/GenBank/DDBJ databases">
        <authorList>
            <person name="Vargas Peralta D."/>
        </authorList>
    </citation>
    <scope>NUCLEOTIDE SEQUENCE</scope>
    <source>
        <strain evidence="7">A3</strain>
    </source>
</reference>
<keyword evidence="4" id="KW-0843">Virulence</keyword>
<dbReference type="Pfam" id="PF04829">
    <property type="entry name" value="PT-VENN"/>
    <property type="match status" value="1"/>
</dbReference>
<dbReference type="Proteomes" id="UP000696310">
    <property type="component" value="Unassembled WGS sequence"/>
</dbReference>
<feature type="compositionally biased region" description="Polar residues" evidence="5">
    <location>
        <begin position="1"/>
        <end position="13"/>
    </location>
</feature>
<dbReference type="InterPro" id="IPR006914">
    <property type="entry name" value="VENN_dom"/>
</dbReference>
<evidence type="ECO:0000256" key="4">
    <source>
        <dbReference type="ARBA" id="ARBA00023026"/>
    </source>
</evidence>
<dbReference type="EMBL" id="JAESHX010000007">
    <property type="protein sequence ID" value="MBW5890782.1"/>
    <property type="molecule type" value="Genomic_DNA"/>
</dbReference>
<dbReference type="AlphaFoldDB" id="A0AAW4NUK8"/>
<feature type="region of interest" description="Disordered" evidence="5">
    <location>
        <begin position="1"/>
        <end position="20"/>
    </location>
</feature>
<comment type="caution">
    <text evidence="7">The sequence shown here is derived from an EMBL/GenBank/DDBJ whole genome shotgun (WGS) entry which is preliminary data.</text>
</comment>
<evidence type="ECO:0000256" key="5">
    <source>
        <dbReference type="SAM" id="MobiDB-lite"/>
    </source>
</evidence>
<dbReference type="RefSeq" id="WP_174877335.1">
    <property type="nucleotide sequence ID" value="NZ_JAESHX010000007.1"/>
</dbReference>
<evidence type="ECO:0000313" key="8">
    <source>
        <dbReference type="Proteomes" id="UP000696310"/>
    </source>
</evidence>
<keyword evidence="3" id="KW-1266">Target cell cytoplasm</keyword>
<proteinExistence type="predicted"/>
<accession>A0AAW4NUK8</accession>
<evidence type="ECO:0000256" key="2">
    <source>
        <dbReference type="ARBA" id="ARBA00022656"/>
    </source>
</evidence>